<organism evidence="1 2">
    <name type="scientific">Virgibacillus indicus</name>
    <dbReference type="NCBI Taxonomy" id="2024554"/>
    <lineage>
        <taxon>Bacteria</taxon>
        <taxon>Bacillati</taxon>
        <taxon>Bacillota</taxon>
        <taxon>Bacilli</taxon>
        <taxon>Bacillales</taxon>
        <taxon>Bacillaceae</taxon>
        <taxon>Virgibacillus</taxon>
    </lineage>
</organism>
<dbReference type="Proteomes" id="UP000216498">
    <property type="component" value="Unassembled WGS sequence"/>
</dbReference>
<protein>
    <submittedName>
        <fullName evidence="1">Uncharacterized protein</fullName>
    </submittedName>
</protein>
<keyword evidence="2" id="KW-1185">Reference proteome</keyword>
<accession>A0A265NAF8</accession>
<name>A0A265NAF8_9BACI</name>
<proteinExistence type="predicted"/>
<dbReference type="EMBL" id="NPMS01000005">
    <property type="protein sequence ID" value="OZU88286.1"/>
    <property type="molecule type" value="Genomic_DNA"/>
</dbReference>
<dbReference type="OrthoDB" id="2716410at2"/>
<dbReference type="AlphaFoldDB" id="A0A265NAF8"/>
<comment type="caution">
    <text evidence="1">The sequence shown here is derived from an EMBL/GenBank/DDBJ whole genome shotgun (WGS) entry which is preliminary data.</text>
</comment>
<reference evidence="1 2" key="1">
    <citation type="submission" date="2017-08" db="EMBL/GenBank/DDBJ databases">
        <title>Virgibacillus indicus sp. nov. and Virgibacillus profoundi sp. nov, two moderately halophilic bacteria isolated from marine sediment by using the Microfluidic Streak Plate.</title>
        <authorList>
            <person name="Xu B."/>
            <person name="Hu B."/>
            <person name="Wang J."/>
            <person name="Zhu Y."/>
            <person name="Huang L."/>
            <person name="Du W."/>
            <person name="Huang Y."/>
        </authorList>
    </citation>
    <scope>NUCLEOTIDE SEQUENCE [LARGE SCALE GENOMIC DNA]</scope>
    <source>
        <strain evidence="1 2">IO3-P2-C2</strain>
    </source>
</reference>
<gene>
    <name evidence="1" type="ORF">CIL03_11570</name>
</gene>
<dbReference type="RefSeq" id="WP_094886025.1">
    <property type="nucleotide sequence ID" value="NZ_NPMS01000005.1"/>
</dbReference>
<evidence type="ECO:0000313" key="2">
    <source>
        <dbReference type="Proteomes" id="UP000216498"/>
    </source>
</evidence>
<sequence>MATIIISRLDKIDLRTTYEKVVVLNSVDQLKQGLANETETFIVSAVDQDTDIILKANQDTIIPSLFLKDGYLDREGLWVYFDLENYSFFKKLREIAAKEQGQKGVFRFKRVVNQEADKSVIASDLYVLASLFGKPQNVVVKHSNHDDLPHHTILMVNFSGGTMAHLEYTFSDHESIEFDWSGIKKIIEFNSKEMSPIKPNHFTSLPLTYNASSIIASAHKVDQELITCLNKYKKIVEGGTV</sequence>
<evidence type="ECO:0000313" key="1">
    <source>
        <dbReference type="EMBL" id="OZU88286.1"/>
    </source>
</evidence>